<reference evidence="13 14" key="1">
    <citation type="submission" date="2018-01" db="EMBL/GenBank/DDBJ databases">
        <title>Metagenomic assembled genomes from two thermal pools in the Uzon Caldera, Kamchatka, Russia.</title>
        <authorList>
            <person name="Wilkins L."/>
            <person name="Ettinger C."/>
        </authorList>
    </citation>
    <scope>NUCLEOTIDE SEQUENCE [LARGE SCALE GENOMIC DNA]</scope>
    <source>
        <strain evidence="13">ZAV-05</strain>
    </source>
</reference>
<evidence type="ECO:0000313" key="14">
    <source>
        <dbReference type="Proteomes" id="UP000242881"/>
    </source>
</evidence>
<dbReference type="Proteomes" id="UP000242881">
    <property type="component" value="Unassembled WGS sequence"/>
</dbReference>
<dbReference type="InterPro" id="IPR029787">
    <property type="entry name" value="Nucleotide_cyclase"/>
</dbReference>
<keyword evidence="6" id="KW-0067">ATP-binding</keyword>
<feature type="transmembrane region" description="Helical" evidence="8">
    <location>
        <begin position="12"/>
        <end position="31"/>
    </location>
</feature>
<dbReference type="PANTHER" id="PTHR44757">
    <property type="entry name" value="DIGUANYLATE CYCLASE DGCP"/>
    <property type="match status" value="1"/>
</dbReference>
<dbReference type="InterPro" id="IPR000700">
    <property type="entry name" value="PAS-assoc_C"/>
</dbReference>
<keyword evidence="5" id="KW-0418">Kinase</keyword>
<accession>A0A2J6WNW9</accession>
<dbReference type="CDD" id="cd01949">
    <property type="entry name" value="GGDEF"/>
    <property type="match status" value="1"/>
</dbReference>
<evidence type="ECO:0000259" key="12">
    <source>
        <dbReference type="PROSITE" id="PS50887"/>
    </source>
</evidence>
<keyword evidence="3" id="KW-0808">Transferase</keyword>
<feature type="domain" description="EAL" evidence="11">
    <location>
        <begin position="735"/>
        <end position="989"/>
    </location>
</feature>
<keyword evidence="7" id="KW-0902">Two-component regulatory system</keyword>
<dbReference type="PROSITE" id="PS50883">
    <property type="entry name" value="EAL"/>
    <property type="match status" value="1"/>
</dbReference>
<comment type="caution">
    <text evidence="13">The sequence shown here is derived from an EMBL/GenBank/DDBJ whole genome shotgun (WGS) entry which is preliminary data.</text>
</comment>
<dbReference type="InterPro" id="IPR000160">
    <property type="entry name" value="GGDEF_dom"/>
</dbReference>
<dbReference type="Gene3D" id="3.20.20.450">
    <property type="entry name" value="EAL domain"/>
    <property type="match status" value="1"/>
</dbReference>
<dbReference type="InterPro" id="IPR035965">
    <property type="entry name" value="PAS-like_dom_sf"/>
</dbReference>
<dbReference type="InterPro" id="IPR000014">
    <property type="entry name" value="PAS"/>
</dbReference>
<dbReference type="Gene3D" id="3.30.70.270">
    <property type="match status" value="1"/>
</dbReference>
<dbReference type="CDD" id="cd01948">
    <property type="entry name" value="EAL"/>
    <property type="match status" value="1"/>
</dbReference>
<evidence type="ECO:0000313" key="13">
    <source>
        <dbReference type="EMBL" id="PMP72102.1"/>
    </source>
</evidence>
<evidence type="ECO:0000259" key="10">
    <source>
        <dbReference type="PROSITE" id="PS50113"/>
    </source>
</evidence>
<dbReference type="InterPro" id="IPR001633">
    <property type="entry name" value="EAL_dom"/>
</dbReference>
<feature type="transmembrane region" description="Helical" evidence="8">
    <location>
        <begin position="314"/>
        <end position="334"/>
    </location>
</feature>
<dbReference type="GO" id="GO:0000160">
    <property type="term" value="P:phosphorelay signal transduction system"/>
    <property type="evidence" value="ECO:0007669"/>
    <property type="project" value="UniProtKB-KW"/>
</dbReference>
<dbReference type="SMART" id="SM00267">
    <property type="entry name" value="GGDEF"/>
    <property type="match status" value="1"/>
</dbReference>
<keyword evidence="8" id="KW-1133">Transmembrane helix</keyword>
<dbReference type="GO" id="GO:0016301">
    <property type="term" value="F:kinase activity"/>
    <property type="evidence" value="ECO:0007669"/>
    <property type="project" value="UniProtKB-KW"/>
</dbReference>
<feature type="domain" description="PAS" evidence="9">
    <location>
        <begin position="340"/>
        <end position="375"/>
    </location>
</feature>
<feature type="domain" description="GGDEF" evidence="12">
    <location>
        <begin position="594"/>
        <end position="726"/>
    </location>
</feature>
<dbReference type="GO" id="GO:0005524">
    <property type="term" value="F:ATP binding"/>
    <property type="evidence" value="ECO:0007669"/>
    <property type="project" value="UniProtKB-KW"/>
</dbReference>
<protein>
    <recommendedName>
        <fullName evidence="15">Diguanylate cyclase/phosphodiesterase with PAS/PAC sensor(S)</fullName>
    </recommendedName>
</protein>
<dbReference type="InterPro" id="IPR029151">
    <property type="entry name" value="Sensor-like_sf"/>
</dbReference>
<dbReference type="NCBIfam" id="TIGR00229">
    <property type="entry name" value="sensory_box"/>
    <property type="match status" value="1"/>
</dbReference>
<evidence type="ECO:0000256" key="1">
    <source>
        <dbReference type="ARBA" id="ARBA00004370"/>
    </source>
</evidence>
<keyword evidence="8" id="KW-0812">Transmembrane</keyword>
<keyword evidence="8" id="KW-0472">Membrane</keyword>
<evidence type="ECO:0000256" key="6">
    <source>
        <dbReference type="ARBA" id="ARBA00022840"/>
    </source>
</evidence>
<dbReference type="SMART" id="SM00091">
    <property type="entry name" value="PAS"/>
    <property type="match status" value="2"/>
</dbReference>
<dbReference type="NCBIfam" id="TIGR00254">
    <property type="entry name" value="GGDEF"/>
    <property type="match status" value="1"/>
</dbReference>
<dbReference type="SUPFAM" id="SSF103190">
    <property type="entry name" value="Sensory domain-like"/>
    <property type="match status" value="1"/>
</dbReference>
<keyword evidence="4" id="KW-0547">Nucleotide-binding</keyword>
<dbReference type="SUPFAM" id="SSF141868">
    <property type="entry name" value="EAL domain-like"/>
    <property type="match status" value="1"/>
</dbReference>
<evidence type="ECO:0008006" key="15">
    <source>
        <dbReference type="Google" id="ProtNLM"/>
    </source>
</evidence>
<comment type="subcellular location">
    <subcellularLocation>
        <location evidence="1">Membrane</location>
    </subcellularLocation>
</comment>
<dbReference type="Pfam" id="PF00990">
    <property type="entry name" value="GGDEF"/>
    <property type="match status" value="1"/>
</dbReference>
<dbReference type="PROSITE" id="PS50112">
    <property type="entry name" value="PAS"/>
    <property type="match status" value="2"/>
</dbReference>
<dbReference type="AlphaFoldDB" id="A0A2J6WNW9"/>
<dbReference type="Gene3D" id="3.30.450.20">
    <property type="entry name" value="PAS domain"/>
    <property type="match status" value="1"/>
</dbReference>
<evidence type="ECO:0000256" key="2">
    <source>
        <dbReference type="ARBA" id="ARBA00022553"/>
    </source>
</evidence>
<evidence type="ECO:0000259" key="11">
    <source>
        <dbReference type="PROSITE" id="PS50883"/>
    </source>
</evidence>
<dbReference type="InterPro" id="IPR043128">
    <property type="entry name" value="Rev_trsase/Diguanyl_cyclase"/>
</dbReference>
<keyword evidence="2" id="KW-0597">Phosphoprotein</keyword>
<dbReference type="SUPFAM" id="SSF55785">
    <property type="entry name" value="PYP-like sensor domain (PAS domain)"/>
    <property type="match status" value="1"/>
</dbReference>
<evidence type="ECO:0000256" key="7">
    <source>
        <dbReference type="ARBA" id="ARBA00023012"/>
    </source>
</evidence>
<dbReference type="PANTHER" id="PTHR44757:SF2">
    <property type="entry name" value="BIOFILM ARCHITECTURE MAINTENANCE PROTEIN MBAA"/>
    <property type="match status" value="1"/>
</dbReference>
<dbReference type="InterPro" id="IPR035919">
    <property type="entry name" value="EAL_sf"/>
</dbReference>
<evidence type="ECO:0000259" key="9">
    <source>
        <dbReference type="PROSITE" id="PS50112"/>
    </source>
</evidence>
<feature type="domain" description="PAS" evidence="9">
    <location>
        <begin position="445"/>
        <end position="496"/>
    </location>
</feature>
<evidence type="ECO:0000256" key="4">
    <source>
        <dbReference type="ARBA" id="ARBA00022741"/>
    </source>
</evidence>
<dbReference type="Pfam" id="PF00563">
    <property type="entry name" value="EAL"/>
    <property type="match status" value="1"/>
</dbReference>
<dbReference type="CDD" id="cd00130">
    <property type="entry name" value="PAS"/>
    <property type="match status" value="1"/>
</dbReference>
<name>A0A2J6WNW9_9BACT</name>
<dbReference type="EMBL" id="PNIN01000027">
    <property type="protein sequence ID" value="PMP72102.1"/>
    <property type="molecule type" value="Genomic_DNA"/>
</dbReference>
<feature type="domain" description="PAC" evidence="10">
    <location>
        <begin position="512"/>
        <end position="564"/>
    </location>
</feature>
<dbReference type="Pfam" id="PF13426">
    <property type="entry name" value="PAS_9"/>
    <property type="match status" value="1"/>
</dbReference>
<evidence type="ECO:0000256" key="3">
    <source>
        <dbReference type="ARBA" id="ARBA00022679"/>
    </source>
</evidence>
<dbReference type="PROSITE" id="PS50887">
    <property type="entry name" value="GGDEF"/>
    <property type="match status" value="1"/>
</dbReference>
<sequence length="1114" mass="129965">MQRILDNYRLYILVLFVITSIFITSFLIFTFSNEIKSVYTFSISNLESRFNNNRDKYDVFLRTEVRTILNDPEIVDAIKNINMNKSVVEYRRLLFKKLYKNYKLYKEKGIEIFNICDTNSIFLNFNQPELSGAILYRKSLAYQAIEKKEVVIGYETYYDRLVYAYNYPIIMDGNIYGVIVFGFSLSAIQEDLNQIEGVQHIILIAGNENENDKFLVKLSDNLDCFYEHDLLLKERSDSLEFAKKIISNYPDKKELSGKLDSGKDFFLYYKFDNEYYLMLFKQILPEGTTHIYLVSVTKAPFIGTMIKRYITQGVLGIVFNIIIFTGLFLSFKFYEKMTKTEKLTREISQSLKDSLIILDNNGKIIYYNPSVIKFFRDIANLTKKIEYILSSNDQQITIDLDGESKIFYVYKNDVIVSGKKEATVVLLFDITEKITLSEKFKLAYEIVKHNLSGIVITDINGIIIDVNDAFLRITGYDRDDVIGKKPSILKSGIHDEKFYEDIWENLSKRGVWEGEIWNKRKNNEIYPEYLSIFTINDEQGRPKYYVGSFIEISEIKRYEEKLEFLAYYNEVTKLPNKRFFIEKVRKFIHDNPGKDVAVCYLDLDGFKQFLDKYGLEVSNKVINQISNRIMPILKKNDIIAHFDEDIFVIATIVDDTKELEDYLEKIQFAIYRPITVDGVVWKFTCSVGVTIYPEDNEIPSELVRHAQQAMFQAKSRGKNRILFFDPIMSKQLAIKKEKLAMIERGLKNKEFILYLQPKFNVEKKEVVGAEVLVRWVHPLHGLIPPSEFIPYISNSDIEVEFDKYIVSRAFECIDYLYSRGLKVKLSINVSPNALLNEELIDFIRETLLTDVKEKSSIIEIEIIESTSITNLDKASEILNEFSKIGFGISVDDFGTGYASLDYIKALPIDTVKIDRTFVVDMLSDPTNLNITEVIILLAKAFNKEIVAEGVETVETASALYKLGCNIFQGYLISKPLPIEEFVNMYHRFNDISISQLIDTHFKTKEEIEIYSAVNAFSRIIDLLINYGSHDFDQNSFDRLYFNLMSWLRNKGVYYYKKKEMFVQIINEMLNTNDHIEKVLKNNYPKDMLYDFIQELNKLMEKLKGTYKKICNEQT</sequence>
<organism evidence="13 14">
    <name type="scientific">Calditerrivibrio nitroreducens</name>
    <dbReference type="NCBI Taxonomy" id="477976"/>
    <lineage>
        <taxon>Bacteria</taxon>
        <taxon>Pseudomonadati</taxon>
        <taxon>Deferribacterota</taxon>
        <taxon>Deferribacteres</taxon>
        <taxon>Deferribacterales</taxon>
        <taxon>Calditerrivibrionaceae</taxon>
    </lineage>
</organism>
<evidence type="ECO:0000256" key="8">
    <source>
        <dbReference type="SAM" id="Phobius"/>
    </source>
</evidence>
<dbReference type="PROSITE" id="PS50113">
    <property type="entry name" value="PAC"/>
    <property type="match status" value="1"/>
</dbReference>
<dbReference type="InterPro" id="IPR052155">
    <property type="entry name" value="Biofilm_reg_signaling"/>
</dbReference>
<dbReference type="GO" id="GO:0016020">
    <property type="term" value="C:membrane"/>
    <property type="evidence" value="ECO:0007669"/>
    <property type="project" value="UniProtKB-SubCell"/>
</dbReference>
<dbReference type="SMART" id="SM00052">
    <property type="entry name" value="EAL"/>
    <property type="match status" value="1"/>
</dbReference>
<gene>
    <name evidence="13" type="ORF">C0187_02300</name>
</gene>
<proteinExistence type="predicted"/>
<evidence type="ECO:0000256" key="5">
    <source>
        <dbReference type="ARBA" id="ARBA00022777"/>
    </source>
</evidence>
<dbReference type="SUPFAM" id="SSF55073">
    <property type="entry name" value="Nucleotide cyclase"/>
    <property type="match status" value="1"/>
</dbReference>